<dbReference type="Proteomes" id="UP000887013">
    <property type="component" value="Unassembled WGS sequence"/>
</dbReference>
<dbReference type="OrthoDB" id="6416117at2759"/>
<comment type="caution">
    <text evidence="2">The sequence shown here is derived from an EMBL/GenBank/DDBJ whole genome shotgun (WGS) entry which is preliminary data.</text>
</comment>
<keyword evidence="1" id="KW-0732">Signal</keyword>
<reference evidence="2" key="1">
    <citation type="submission" date="2020-08" db="EMBL/GenBank/DDBJ databases">
        <title>Multicomponent nature underlies the extraordinary mechanical properties of spider dragline silk.</title>
        <authorList>
            <person name="Kono N."/>
            <person name="Nakamura H."/>
            <person name="Mori M."/>
            <person name="Yoshida Y."/>
            <person name="Ohtoshi R."/>
            <person name="Malay A.D."/>
            <person name="Moran D.A.P."/>
            <person name="Tomita M."/>
            <person name="Numata K."/>
            <person name="Arakawa K."/>
        </authorList>
    </citation>
    <scope>NUCLEOTIDE SEQUENCE</scope>
</reference>
<sequence>MWSAWCLFLLLWMGFVWMMMTSSVSETKSHVQVQIPVFQQNCAAKSIKCVDDCSFLCVETSTHFIGGVCVLQPDKPVECHAEKGGMVMVANDPVPYWMCLCTDATYWSGPKCNTLNPDVCEHGVFLYKGREDYMCICPSPYQKVVLKGKPHCLCLTILLHNHCLEALLASFLFAWNTIVLSLCHYFGPFLCAYTSHYFNQECLQTFDDRVHALRVKYAITERSAHA</sequence>
<dbReference type="AlphaFoldDB" id="A0A8X6PKF0"/>
<keyword evidence="3" id="KW-1185">Reference proteome</keyword>
<evidence type="ECO:0000256" key="1">
    <source>
        <dbReference type="SAM" id="SignalP"/>
    </source>
</evidence>
<feature type="signal peptide" evidence="1">
    <location>
        <begin position="1"/>
        <end position="18"/>
    </location>
</feature>
<name>A0A8X6PKF0_NEPPI</name>
<evidence type="ECO:0000313" key="2">
    <source>
        <dbReference type="EMBL" id="GFT75898.1"/>
    </source>
</evidence>
<gene>
    <name evidence="2" type="primary">AVEN_261791_1</name>
    <name evidence="2" type="ORF">NPIL_19021</name>
</gene>
<proteinExistence type="predicted"/>
<dbReference type="EMBL" id="BMAW01022024">
    <property type="protein sequence ID" value="GFT75898.1"/>
    <property type="molecule type" value="Genomic_DNA"/>
</dbReference>
<organism evidence="2 3">
    <name type="scientific">Nephila pilipes</name>
    <name type="common">Giant wood spider</name>
    <name type="synonym">Nephila maculata</name>
    <dbReference type="NCBI Taxonomy" id="299642"/>
    <lineage>
        <taxon>Eukaryota</taxon>
        <taxon>Metazoa</taxon>
        <taxon>Ecdysozoa</taxon>
        <taxon>Arthropoda</taxon>
        <taxon>Chelicerata</taxon>
        <taxon>Arachnida</taxon>
        <taxon>Araneae</taxon>
        <taxon>Araneomorphae</taxon>
        <taxon>Entelegynae</taxon>
        <taxon>Araneoidea</taxon>
        <taxon>Nephilidae</taxon>
        <taxon>Nephila</taxon>
    </lineage>
</organism>
<protein>
    <submittedName>
        <fullName evidence="2">Uncharacterized protein</fullName>
    </submittedName>
</protein>
<evidence type="ECO:0000313" key="3">
    <source>
        <dbReference type="Proteomes" id="UP000887013"/>
    </source>
</evidence>
<accession>A0A8X6PKF0</accession>
<feature type="chain" id="PRO_5036473819" evidence="1">
    <location>
        <begin position="19"/>
        <end position="226"/>
    </location>
</feature>